<keyword evidence="3" id="KW-0106">Calcium</keyword>
<protein>
    <submittedName>
        <fullName evidence="7">PA2GA Phospholipase</fullName>
    </submittedName>
</protein>
<dbReference type="GO" id="GO:0005543">
    <property type="term" value="F:phospholipid binding"/>
    <property type="evidence" value="ECO:0007669"/>
    <property type="project" value="TreeGrafter"/>
</dbReference>
<feature type="disulfide bond" evidence="4">
    <location>
        <begin position="43"/>
        <end position="60"/>
    </location>
</feature>
<keyword evidence="2" id="KW-0964">Secreted</keyword>
<evidence type="ECO:0000256" key="4">
    <source>
        <dbReference type="PIRSR" id="PIRSR601211-3"/>
    </source>
</evidence>
<feature type="binding site" evidence="3">
    <location>
        <position position="46"/>
    </location>
    <ligand>
        <name>Ca(2+)</name>
        <dbReference type="ChEBI" id="CHEBI:29108"/>
    </ligand>
</feature>
<evidence type="ECO:0000256" key="1">
    <source>
        <dbReference type="ARBA" id="ARBA00004613"/>
    </source>
</evidence>
<gene>
    <name evidence="7" type="primary">Pla2g2a_0</name>
    <name evidence="7" type="ORF">ANHRUF_R09826</name>
</gene>
<dbReference type="InterPro" id="IPR016090">
    <property type="entry name" value="PLA2-like_dom"/>
</dbReference>
<dbReference type="GO" id="GO:0005509">
    <property type="term" value="F:calcium ion binding"/>
    <property type="evidence" value="ECO:0007669"/>
    <property type="project" value="InterPro"/>
</dbReference>
<dbReference type="OrthoDB" id="5841574at2759"/>
<sequence length="137" mass="15288">LLSPPASSRRAGPPGCNVIQFGAMIKHEARKLPLSYEGYSCCCGLGGPSSHRVQPPGKCCRARERCYKEPSSSRYSPKLVTHKYPAWGSQMICSKRRRGSCERDGQAAECFQRTARTYRSSCRNYPSFLHKSPTPSR</sequence>
<reference evidence="7 8" key="1">
    <citation type="submission" date="2019-09" db="EMBL/GenBank/DDBJ databases">
        <title>Bird 10,000 Genomes (B10K) Project - Family phase.</title>
        <authorList>
            <person name="Zhang G."/>
        </authorList>
    </citation>
    <scope>NUCLEOTIDE SEQUENCE [LARGE SCALE GENOMIC DNA]</scope>
    <source>
        <strain evidence="7">B10K-DU-029-28</strain>
    </source>
</reference>
<evidence type="ECO:0000256" key="5">
    <source>
        <dbReference type="RuleBase" id="RU003654"/>
    </source>
</evidence>
<dbReference type="GO" id="GO:0006644">
    <property type="term" value="P:phospholipid metabolic process"/>
    <property type="evidence" value="ECO:0007669"/>
    <property type="project" value="InterPro"/>
</dbReference>
<feature type="disulfide bond" evidence="4">
    <location>
        <begin position="59"/>
        <end position="110"/>
    </location>
</feature>
<evidence type="ECO:0000256" key="2">
    <source>
        <dbReference type="ARBA" id="ARBA00022525"/>
    </source>
</evidence>
<dbReference type="Proteomes" id="UP000528690">
    <property type="component" value="Unassembled WGS sequence"/>
</dbReference>
<feature type="domain" description="Phospholipase A2-like central" evidence="6">
    <location>
        <begin position="17"/>
        <end position="131"/>
    </location>
</feature>
<dbReference type="Gene3D" id="1.20.90.10">
    <property type="entry name" value="Phospholipase A2 domain"/>
    <property type="match status" value="1"/>
</dbReference>
<dbReference type="InterPro" id="IPR001211">
    <property type="entry name" value="PLA2"/>
</dbReference>
<keyword evidence="3" id="KW-0479">Metal-binding</keyword>
<comment type="caution">
    <text evidence="7">The sequence shown here is derived from an EMBL/GenBank/DDBJ whole genome shotgun (WGS) entry which is preliminary data.</text>
</comment>
<feature type="non-terminal residue" evidence="7">
    <location>
        <position position="1"/>
    </location>
</feature>
<evidence type="ECO:0000259" key="6">
    <source>
        <dbReference type="SMART" id="SM00085"/>
    </source>
</evidence>
<dbReference type="GO" id="GO:0047498">
    <property type="term" value="F:calcium-dependent phospholipase A2 activity"/>
    <property type="evidence" value="ECO:0007669"/>
    <property type="project" value="TreeGrafter"/>
</dbReference>
<evidence type="ECO:0000256" key="3">
    <source>
        <dbReference type="PIRSR" id="PIRSR601211-2"/>
    </source>
</evidence>
<comment type="subcellular location">
    <subcellularLocation>
        <location evidence="1">Secreted</location>
    </subcellularLocation>
</comment>
<dbReference type="PANTHER" id="PTHR11716">
    <property type="entry name" value="PHOSPHOLIPASE A2 FAMILY MEMBER"/>
    <property type="match status" value="1"/>
</dbReference>
<dbReference type="PANTHER" id="PTHR11716:SF56">
    <property type="entry name" value="GROUP IIE SECRETORY PHOSPHOLIPASE A2"/>
    <property type="match status" value="1"/>
</dbReference>
<dbReference type="Pfam" id="PF00068">
    <property type="entry name" value="Phospholip_A2_1"/>
    <property type="match status" value="1"/>
</dbReference>
<dbReference type="SUPFAM" id="SSF48619">
    <property type="entry name" value="Phospholipase A2, PLA2"/>
    <property type="match status" value="1"/>
</dbReference>
<feature type="non-terminal residue" evidence="7">
    <location>
        <position position="137"/>
    </location>
</feature>
<dbReference type="PRINTS" id="PR00389">
    <property type="entry name" value="PHPHLIPASEA2"/>
</dbReference>
<dbReference type="SMART" id="SM00085">
    <property type="entry name" value="PA2c"/>
    <property type="match status" value="1"/>
</dbReference>
<organism evidence="7 8">
    <name type="scientific">Anhinga rufa</name>
    <name type="common">African darter</name>
    <dbReference type="NCBI Taxonomy" id="317792"/>
    <lineage>
        <taxon>Eukaryota</taxon>
        <taxon>Metazoa</taxon>
        <taxon>Chordata</taxon>
        <taxon>Craniata</taxon>
        <taxon>Vertebrata</taxon>
        <taxon>Euteleostomi</taxon>
        <taxon>Archelosauria</taxon>
        <taxon>Archosauria</taxon>
        <taxon>Dinosauria</taxon>
        <taxon>Saurischia</taxon>
        <taxon>Theropoda</taxon>
        <taxon>Coelurosauria</taxon>
        <taxon>Aves</taxon>
        <taxon>Neognathae</taxon>
        <taxon>Neoaves</taxon>
        <taxon>Aequornithes</taxon>
        <taxon>Suliformes</taxon>
        <taxon>Anhingidae</taxon>
        <taxon>Anhinga</taxon>
    </lineage>
</organism>
<keyword evidence="8" id="KW-1185">Reference proteome</keyword>
<feature type="disulfide bond" evidence="4">
    <location>
        <begin position="93"/>
        <end position="101"/>
    </location>
</feature>
<accession>A0A7L3GHH0</accession>
<evidence type="ECO:0000313" key="8">
    <source>
        <dbReference type="Proteomes" id="UP000528690"/>
    </source>
</evidence>
<dbReference type="GO" id="GO:0005576">
    <property type="term" value="C:extracellular region"/>
    <property type="evidence" value="ECO:0007669"/>
    <property type="project" value="UniProtKB-SubCell"/>
</dbReference>
<feature type="binding site" evidence="3">
    <location>
        <position position="44"/>
    </location>
    <ligand>
        <name>Ca(2+)</name>
        <dbReference type="ChEBI" id="CHEBI:29108"/>
    </ligand>
</feature>
<dbReference type="InterPro" id="IPR036444">
    <property type="entry name" value="PLipase_A2_dom_sf"/>
</dbReference>
<comment type="similarity">
    <text evidence="5">Belongs to the phospholipase A2 family.</text>
</comment>
<proteinExistence type="inferred from homology"/>
<dbReference type="GO" id="GO:0016042">
    <property type="term" value="P:lipid catabolic process"/>
    <property type="evidence" value="ECO:0007669"/>
    <property type="project" value="InterPro"/>
</dbReference>
<evidence type="ECO:0000313" key="7">
    <source>
        <dbReference type="EMBL" id="NXT91330.1"/>
    </source>
</evidence>
<keyword evidence="4" id="KW-1015">Disulfide bond</keyword>
<dbReference type="AlphaFoldDB" id="A0A7L3GHH0"/>
<dbReference type="GO" id="GO:0050482">
    <property type="term" value="P:arachidonate secretion"/>
    <property type="evidence" value="ECO:0007669"/>
    <property type="project" value="InterPro"/>
</dbReference>
<name>A0A7L3GHH0_9AVES</name>
<dbReference type="EMBL" id="VZTV01059877">
    <property type="protein sequence ID" value="NXT91330.1"/>
    <property type="molecule type" value="Genomic_DNA"/>
</dbReference>
<comment type="cofactor">
    <cofactor evidence="3">
        <name>Ca(2+)</name>
        <dbReference type="ChEBI" id="CHEBI:29108"/>
    </cofactor>
    <text evidence="3">Binds 1 Ca(2+) ion per subunit.</text>
</comment>